<dbReference type="GO" id="GO:0016763">
    <property type="term" value="F:pentosyltransferase activity"/>
    <property type="evidence" value="ECO:0007669"/>
    <property type="project" value="TreeGrafter"/>
</dbReference>
<dbReference type="Pfam" id="PF13231">
    <property type="entry name" value="PMT_2"/>
    <property type="match status" value="1"/>
</dbReference>
<evidence type="ECO:0000256" key="1">
    <source>
        <dbReference type="ARBA" id="ARBA00004651"/>
    </source>
</evidence>
<dbReference type="GO" id="GO:0005886">
    <property type="term" value="C:plasma membrane"/>
    <property type="evidence" value="ECO:0007669"/>
    <property type="project" value="UniProtKB-SubCell"/>
</dbReference>
<gene>
    <name evidence="10" type="ORF">SH1V18_10600</name>
</gene>
<dbReference type="Proteomes" id="UP001144256">
    <property type="component" value="Unassembled WGS sequence"/>
</dbReference>
<dbReference type="RefSeq" id="WP_281813003.1">
    <property type="nucleotide sequence ID" value="NZ_BRLB01000001.1"/>
</dbReference>
<evidence type="ECO:0000256" key="6">
    <source>
        <dbReference type="ARBA" id="ARBA00022989"/>
    </source>
</evidence>
<evidence type="ECO:0000256" key="3">
    <source>
        <dbReference type="ARBA" id="ARBA00022676"/>
    </source>
</evidence>
<dbReference type="InterPro" id="IPR038731">
    <property type="entry name" value="RgtA/B/C-like"/>
</dbReference>
<reference evidence="10" key="1">
    <citation type="submission" date="2022-06" db="EMBL/GenBank/DDBJ databases">
        <title>Vallitalea longa sp. nov., an anaerobic bacterium isolated from marine sediment.</title>
        <authorList>
            <person name="Hirano S."/>
            <person name="Terahara T."/>
            <person name="Mori K."/>
            <person name="Hamada M."/>
            <person name="Matsumoto R."/>
            <person name="Kobayashi T."/>
        </authorList>
    </citation>
    <scope>NUCLEOTIDE SEQUENCE</scope>
    <source>
        <strain evidence="10">SH18-1</strain>
    </source>
</reference>
<evidence type="ECO:0000313" key="11">
    <source>
        <dbReference type="Proteomes" id="UP001144256"/>
    </source>
</evidence>
<feature type="transmembrane region" description="Helical" evidence="8">
    <location>
        <begin position="172"/>
        <end position="199"/>
    </location>
</feature>
<comment type="caution">
    <text evidence="10">The sequence shown here is derived from an EMBL/GenBank/DDBJ whole genome shotgun (WGS) entry which is preliminary data.</text>
</comment>
<dbReference type="GO" id="GO:0009103">
    <property type="term" value="P:lipopolysaccharide biosynthetic process"/>
    <property type="evidence" value="ECO:0007669"/>
    <property type="project" value="UniProtKB-ARBA"/>
</dbReference>
<accession>A0A9W5Y9M1</accession>
<feature type="transmembrane region" description="Helical" evidence="8">
    <location>
        <begin position="439"/>
        <end position="459"/>
    </location>
</feature>
<feature type="transmembrane region" description="Helical" evidence="8">
    <location>
        <begin position="34"/>
        <end position="51"/>
    </location>
</feature>
<keyword evidence="7 8" id="KW-0472">Membrane</keyword>
<feature type="domain" description="Glycosyltransferase RgtA/B/C/D-like" evidence="9">
    <location>
        <begin position="120"/>
        <end position="265"/>
    </location>
</feature>
<evidence type="ECO:0000256" key="5">
    <source>
        <dbReference type="ARBA" id="ARBA00022692"/>
    </source>
</evidence>
<protein>
    <submittedName>
        <fullName evidence="10">Membrane protein</fullName>
    </submittedName>
</protein>
<evidence type="ECO:0000256" key="2">
    <source>
        <dbReference type="ARBA" id="ARBA00022475"/>
    </source>
</evidence>
<feature type="transmembrane region" description="Helical" evidence="8">
    <location>
        <begin position="7"/>
        <end position="28"/>
    </location>
</feature>
<keyword evidence="4" id="KW-0808">Transferase</keyword>
<evidence type="ECO:0000256" key="4">
    <source>
        <dbReference type="ARBA" id="ARBA00022679"/>
    </source>
</evidence>
<evidence type="ECO:0000256" key="8">
    <source>
        <dbReference type="SAM" id="Phobius"/>
    </source>
</evidence>
<evidence type="ECO:0000256" key="7">
    <source>
        <dbReference type="ARBA" id="ARBA00023136"/>
    </source>
</evidence>
<feature type="transmembrane region" description="Helical" evidence="8">
    <location>
        <begin position="415"/>
        <end position="433"/>
    </location>
</feature>
<dbReference type="EMBL" id="BRLB01000001">
    <property type="protein sequence ID" value="GKX28580.1"/>
    <property type="molecule type" value="Genomic_DNA"/>
</dbReference>
<keyword evidence="11" id="KW-1185">Reference proteome</keyword>
<feature type="transmembrane region" description="Helical" evidence="8">
    <location>
        <begin position="391"/>
        <end position="408"/>
    </location>
</feature>
<dbReference type="PANTHER" id="PTHR33908">
    <property type="entry name" value="MANNOSYLTRANSFERASE YKCB-RELATED"/>
    <property type="match status" value="1"/>
</dbReference>
<dbReference type="InterPro" id="IPR050297">
    <property type="entry name" value="LipidA_mod_glycosyltrf_83"/>
</dbReference>
<dbReference type="AlphaFoldDB" id="A0A9W5Y9M1"/>
<keyword evidence="6 8" id="KW-1133">Transmembrane helix</keyword>
<feature type="transmembrane region" description="Helical" evidence="8">
    <location>
        <begin position="58"/>
        <end position="77"/>
    </location>
</feature>
<comment type="subcellular location">
    <subcellularLocation>
        <location evidence="1">Cell membrane</location>
        <topology evidence="1">Multi-pass membrane protein</topology>
    </subcellularLocation>
</comment>
<feature type="transmembrane region" description="Helical" evidence="8">
    <location>
        <begin position="211"/>
        <end position="236"/>
    </location>
</feature>
<feature type="transmembrane region" description="Helical" evidence="8">
    <location>
        <begin position="256"/>
        <end position="279"/>
    </location>
</feature>
<evidence type="ECO:0000313" key="10">
    <source>
        <dbReference type="EMBL" id="GKX28580.1"/>
    </source>
</evidence>
<organism evidence="10 11">
    <name type="scientific">Vallitalea longa</name>
    <dbReference type="NCBI Taxonomy" id="2936439"/>
    <lineage>
        <taxon>Bacteria</taxon>
        <taxon>Bacillati</taxon>
        <taxon>Bacillota</taxon>
        <taxon>Clostridia</taxon>
        <taxon>Lachnospirales</taxon>
        <taxon>Vallitaleaceae</taxon>
        <taxon>Vallitalea</taxon>
    </lineage>
</organism>
<proteinExistence type="predicted"/>
<keyword evidence="2" id="KW-1003">Cell membrane</keyword>
<keyword evidence="3" id="KW-0328">Glycosyltransferase</keyword>
<dbReference type="PANTHER" id="PTHR33908:SF11">
    <property type="entry name" value="MEMBRANE PROTEIN"/>
    <property type="match status" value="1"/>
</dbReference>
<evidence type="ECO:0000259" key="9">
    <source>
        <dbReference type="Pfam" id="PF13231"/>
    </source>
</evidence>
<keyword evidence="5 8" id="KW-0812">Transmembrane</keyword>
<name>A0A9W5Y9M1_9FIRM</name>
<sequence>MKILKKLFDIYMIIFFALVFIINIYFIVTEKINVLYIIPVCILLVIIYLVIKLKIPHYGLIIFLFSLVTKIAMIIIVDTPPISDFSVMFDAGKMFAVNDYSFKDFQYFSSFPYQTIFAVYQGLIIKIFGANVFVLKAINCLFIAATNYLVYRIGKSVFNEYVGRIASAFHALYIPLFFMAPVLTNQHIATLFFYIGLYFIVKEKGSYSKWIIGGIFIAVGNTMRPIGIVFIAAIFIRNLLSSNKAVFAKHMKQFVIFLLSYLIVFYGISGISIATGVTYNGLKNNNPYWKFVTGLNEQTSGRFSSEDAKTLQLYEEIKPEELFENEKKIIMERLTIPPDRMLSLMVNKIRYMWGDYELGVFTFPHLIGKGIERYGVSFDYIYRQSQELEKIFYTFIIGFLLFGLIRYFRDDKNKNVYLLYYIFTAYTGAHLLIEISFRYKYAAMPILFILAGNGAFTICNRIKDRKKLMC</sequence>